<proteinExistence type="inferred from homology"/>
<evidence type="ECO:0000256" key="11">
    <source>
        <dbReference type="PIRSR" id="PIRSR001589-3"/>
    </source>
</evidence>
<keyword evidence="4 10" id="KW-0547">Nucleotide-binding</keyword>
<evidence type="ECO:0000256" key="4">
    <source>
        <dbReference type="ARBA" id="ARBA00022741"/>
    </source>
</evidence>
<evidence type="ECO:0000256" key="6">
    <source>
        <dbReference type="ARBA" id="ARBA00022888"/>
    </source>
</evidence>
<comment type="caution">
    <text evidence="13">The sequence shown here is derived from an EMBL/GenBank/DDBJ whole genome shotgun (WGS) entry which is preliminary data.</text>
</comment>
<dbReference type="SUPFAM" id="SSF52402">
    <property type="entry name" value="Adenine nucleotide alpha hydrolases-like"/>
    <property type="match status" value="1"/>
</dbReference>
<comment type="similarity">
    <text evidence="2">Belongs to the asparagine synthetase family.</text>
</comment>
<evidence type="ECO:0000256" key="7">
    <source>
        <dbReference type="ARBA" id="ARBA00022962"/>
    </source>
</evidence>
<organism evidence="13 14">
    <name type="scientific">Planotetraspora thailandica</name>
    <dbReference type="NCBI Taxonomy" id="487172"/>
    <lineage>
        <taxon>Bacteria</taxon>
        <taxon>Bacillati</taxon>
        <taxon>Actinomycetota</taxon>
        <taxon>Actinomycetes</taxon>
        <taxon>Streptosporangiales</taxon>
        <taxon>Streptosporangiaceae</taxon>
        <taxon>Planotetraspora</taxon>
    </lineage>
</organism>
<dbReference type="GO" id="GO:0005829">
    <property type="term" value="C:cytosol"/>
    <property type="evidence" value="ECO:0007669"/>
    <property type="project" value="TreeGrafter"/>
</dbReference>
<dbReference type="InterPro" id="IPR017932">
    <property type="entry name" value="GATase_2_dom"/>
</dbReference>
<dbReference type="InterPro" id="IPR006426">
    <property type="entry name" value="Asn_synth_AEB"/>
</dbReference>
<feature type="binding site" evidence="10">
    <location>
        <position position="291"/>
    </location>
    <ligand>
        <name>ATP</name>
        <dbReference type="ChEBI" id="CHEBI:30616"/>
    </ligand>
</feature>
<keyword evidence="6 9" id="KW-0061">Asparagine biosynthesis</keyword>
<keyword evidence="14" id="KW-1185">Reference proteome</keyword>
<dbReference type="InterPro" id="IPR029055">
    <property type="entry name" value="Ntn_hydrolases_N"/>
</dbReference>
<dbReference type="Gene3D" id="3.40.50.620">
    <property type="entry name" value="HUPs"/>
    <property type="match status" value="1"/>
</dbReference>
<keyword evidence="9" id="KW-0028">Amino-acid biosynthesis</keyword>
<gene>
    <name evidence="13" type="primary">asnB</name>
    <name evidence="13" type="ORF">Pth03_13890</name>
</gene>
<evidence type="ECO:0000256" key="5">
    <source>
        <dbReference type="ARBA" id="ARBA00022840"/>
    </source>
</evidence>
<dbReference type="InterPro" id="IPR001962">
    <property type="entry name" value="Asn_synthase"/>
</dbReference>
<name>A0A8J3XUD3_9ACTN</name>
<dbReference type="PIRSF" id="PIRSF001589">
    <property type="entry name" value="Asn_synthetase_glu-h"/>
    <property type="match status" value="1"/>
</dbReference>
<keyword evidence="5 10" id="KW-0067">ATP-binding</keyword>
<dbReference type="Proteomes" id="UP000605992">
    <property type="component" value="Unassembled WGS sequence"/>
</dbReference>
<reference evidence="13" key="1">
    <citation type="submission" date="2021-01" db="EMBL/GenBank/DDBJ databases">
        <title>Whole genome shotgun sequence of Planotetraspora thailandica NBRC 104271.</title>
        <authorList>
            <person name="Komaki H."/>
            <person name="Tamura T."/>
        </authorList>
    </citation>
    <scope>NUCLEOTIDE SEQUENCE</scope>
    <source>
        <strain evidence="13">NBRC 104271</strain>
    </source>
</reference>
<dbReference type="PANTHER" id="PTHR43284">
    <property type="entry name" value="ASPARAGINE SYNTHETASE (GLUTAMINE-HYDROLYZING)"/>
    <property type="match status" value="1"/>
</dbReference>
<evidence type="ECO:0000313" key="13">
    <source>
        <dbReference type="EMBL" id="GII53000.1"/>
    </source>
</evidence>
<dbReference type="GO" id="GO:0004066">
    <property type="term" value="F:asparagine synthase (glutamine-hydrolyzing) activity"/>
    <property type="evidence" value="ECO:0007669"/>
    <property type="project" value="UniProtKB-EC"/>
</dbReference>
<feature type="domain" description="Glutamine amidotransferase type-2" evidence="12">
    <location>
        <begin position="2"/>
        <end position="215"/>
    </location>
</feature>
<dbReference type="Pfam" id="PF00733">
    <property type="entry name" value="Asn_synthase"/>
    <property type="match status" value="1"/>
</dbReference>
<protein>
    <recommendedName>
        <fullName evidence="3">asparagine synthase (glutamine-hydrolyzing)</fullName>
        <ecNumber evidence="3">6.3.5.4</ecNumber>
    </recommendedName>
</protein>
<dbReference type="PANTHER" id="PTHR43284:SF1">
    <property type="entry name" value="ASPARAGINE SYNTHETASE"/>
    <property type="match status" value="1"/>
</dbReference>
<evidence type="ECO:0000313" key="14">
    <source>
        <dbReference type="Proteomes" id="UP000605992"/>
    </source>
</evidence>
<dbReference type="CDD" id="cd01991">
    <property type="entry name" value="Asn_synthase_B_C"/>
    <property type="match status" value="1"/>
</dbReference>
<feature type="active site" description="For GATase activity" evidence="9">
    <location>
        <position position="2"/>
    </location>
</feature>
<feature type="binding site" evidence="10">
    <location>
        <begin position="377"/>
        <end position="378"/>
    </location>
    <ligand>
        <name>ATP</name>
        <dbReference type="ChEBI" id="CHEBI:30616"/>
    </ligand>
</feature>
<evidence type="ECO:0000256" key="10">
    <source>
        <dbReference type="PIRSR" id="PIRSR001589-2"/>
    </source>
</evidence>
<dbReference type="GO" id="GO:0006529">
    <property type="term" value="P:asparagine biosynthetic process"/>
    <property type="evidence" value="ECO:0007669"/>
    <property type="project" value="UniProtKB-KW"/>
</dbReference>
<dbReference type="EMBL" id="BOOR01000007">
    <property type="protein sequence ID" value="GII53000.1"/>
    <property type="molecule type" value="Genomic_DNA"/>
</dbReference>
<dbReference type="SUPFAM" id="SSF56235">
    <property type="entry name" value="N-terminal nucleophile aminohydrolases (Ntn hydrolases)"/>
    <property type="match status" value="1"/>
</dbReference>
<feature type="binding site" evidence="10">
    <location>
        <position position="103"/>
    </location>
    <ligand>
        <name>L-glutamine</name>
        <dbReference type="ChEBI" id="CHEBI:58359"/>
    </ligand>
</feature>
<dbReference type="InterPro" id="IPR033738">
    <property type="entry name" value="AsnB_N"/>
</dbReference>
<comment type="catalytic activity">
    <reaction evidence="8">
        <text>L-aspartate + L-glutamine + ATP + H2O = L-asparagine + L-glutamate + AMP + diphosphate + H(+)</text>
        <dbReference type="Rhea" id="RHEA:12228"/>
        <dbReference type="ChEBI" id="CHEBI:15377"/>
        <dbReference type="ChEBI" id="CHEBI:15378"/>
        <dbReference type="ChEBI" id="CHEBI:29985"/>
        <dbReference type="ChEBI" id="CHEBI:29991"/>
        <dbReference type="ChEBI" id="CHEBI:30616"/>
        <dbReference type="ChEBI" id="CHEBI:33019"/>
        <dbReference type="ChEBI" id="CHEBI:58048"/>
        <dbReference type="ChEBI" id="CHEBI:58359"/>
        <dbReference type="ChEBI" id="CHEBI:456215"/>
        <dbReference type="EC" id="6.3.5.4"/>
    </reaction>
</comment>
<feature type="site" description="Important for beta-aspartyl-AMP intermediate formation" evidence="11">
    <location>
        <position position="379"/>
    </location>
</feature>
<dbReference type="RefSeq" id="WP_203943258.1">
    <property type="nucleotide sequence ID" value="NZ_BOOR01000007.1"/>
</dbReference>
<feature type="binding site" evidence="10">
    <location>
        <position position="262"/>
    </location>
    <ligand>
        <name>ATP</name>
        <dbReference type="ChEBI" id="CHEBI:30616"/>
    </ligand>
</feature>
<evidence type="ECO:0000256" key="2">
    <source>
        <dbReference type="ARBA" id="ARBA00005752"/>
    </source>
</evidence>
<comment type="pathway">
    <text evidence="1">Amino-acid biosynthesis; L-asparagine biosynthesis; L-asparagine from L-aspartate (L-Gln route): step 1/1.</text>
</comment>
<dbReference type="PROSITE" id="PS51278">
    <property type="entry name" value="GATASE_TYPE_2"/>
    <property type="match status" value="1"/>
</dbReference>
<dbReference type="Pfam" id="PF13537">
    <property type="entry name" value="GATase_7"/>
    <property type="match status" value="1"/>
</dbReference>
<evidence type="ECO:0000256" key="1">
    <source>
        <dbReference type="ARBA" id="ARBA00005187"/>
    </source>
</evidence>
<evidence type="ECO:0000256" key="8">
    <source>
        <dbReference type="ARBA" id="ARBA00048741"/>
    </source>
</evidence>
<dbReference type="NCBIfam" id="TIGR01536">
    <property type="entry name" value="asn_synth_AEB"/>
    <property type="match status" value="1"/>
</dbReference>
<accession>A0A8J3XUD3</accession>
<sequence>MCGITGWVDYERDLRQARGTAQAMVDTMACRGPDAEGLWLSPHAAMGHRRLAIIDIEGGRQPMINEEDGRERAILSYSGEAYNFHELRAELRQRGHRFRTESDTEVVLEAYMEWGEDFATHLNGMYALAIWDTRTEELLLVRDRMGIKPLYYYPTPSGVLFGSEPKAILANPLAQRVVDADGLRELLAFVKTPENGVFRGMYEVRPGQIVRIRREGVSKRRYWRLEAREHTDDIPTTVRNVRELLDDIVARQLISDVPLCTLLSGGLDSSAVTALAARALEGTGKVRSFSVDFTGYTENFQPDEMRDTPDTPYVHDLVRHVGSDHTDIVLNSADLMDPAVRDAVLRARDLPIGIGDMDTSLYLLFKAIRGHSTVALSGESADEVFGGYKWFHDPEAVNAGTFPWLAGVGLAGHSARGGFMPDDLLRKLDIPAYRADRYQQALAEVPRLPGETGLERRMREISYLHLTRFVQILLDRKDRMSMAVGLEVRVPFCDHRLVEYVFNAPWRMKTFDGREKSLLRAAAGDVLPVSVRDRLKSPYPSTQDPTYEEALRLEVTRLLGSGDFAAASLVDTDKVRAIIDEPLGTMSLQGPRSSLEGLLQFNTWLEDYGTRIVV</sequence>
<evidence type="ECO:0000256" key="3">
    <source>
        <dbReference type="ARBA" id="ARBA00012737"/>
    </source>
</evidence>
<dbReference type="InterPro" id="IPR051786">
    <property type="entry name" value="ASN_synthetase/amidase"/>
</dbReference>
<keyword evidence="7 9" id="KW-0315">Glutamine amidotransferase</keyword>
<evidence type="ECO:0000256" key="9">
    <source>
        <dbReference type="PIRSR" id="PIRSR001589-1"/>
    </source>
</evidence>
<dbReference type="GO" id="GO:0005524">
    <property type="term" value="F:ATP binding"/>
    <property type="evidence" value="ECO:0007669"/>
    <property type="project" value="UniProtKB-KW"/>
</dbReference>
<dbReference type="AlphaFoldDB" id="A0A8J3XUD3"/>
<dbReference type="Gene3D" id="3.60.20.10">
    <property type="entry name" value="Glutamine Phosphoribosylpyrophosphate, subunit 1, domain 1"/>
    <property type="match status" value="1"/>
</dbReference>
<dbReference type="EC" id="6.3.5.4" evidence="3"/>
<dbReference type="InterPro" id="IPR014729">
    <property type="entry name" value="Rossmann-like_a/b/a_fold"/>
</dbReference>
<dbReference type="CDD" id="cd00712">
    <property type="entry name" value="AsnB"/>
    <property type="match status" value="1"/>
</dbReference>
<evidence type="ECO:0000259" key="12">
    <source>
        <dbReference type="PROSITE" id="PS51278"/>
    </source>
</evidence>